<keyword evidence="11" id="KW-1185">Reference proteome</keyword>
<feature type="domain" description="Protein kinase" evidence="9">
    <location>
        <begin position="25"/>
        <end position="300"/>
    </location>
</feature>
<evidence type="ECO:0000256" key="1">
    <source>
        <dbReference type="ARBA" id="ARBA00012513"/>
    </source>
</evidence>
<gene>
    <name evidence="10" type="ORF">GSOID_T00016436001</name>
</gene>
<keyword evidence="6" id="KW-0067">ATP-binding</keyword>
<proteinExistence type="predicted"/>
<evidence type="ECO:0000256" key="5">
    <source>
        <dbReference type="ARBA" id="ARBA00022777"/>
    </source>
</evidence>
<dbReference type="PROSITE" id="PS50011">
    <property type="entry name" value="PROTEIN_KINASE_DOM"/>
    <property type="match status" value="1"/>
</dbReference>
<comment type="catalytic activity">
    <reaction evidence="7">
        <text>L-threonyl-[protein] + ATP = O-phospho-L-threonyl-[protein] + ADP + H(+)</text>
        <dbReference type="Rhea" id="RHEA:46608"/>
        <dbReference type="Rhea" id="RHEA-COMP:11060"/>
        <dbReference type="Rhea" id="RHEA-COMP:11605"/>
        <dbReference type="ChEBI" id="CHEBI:15378"/>
        <dbReference type="ChEBI" id="CHEBI:30013"/>
        <dbReference type="ChEBI" id="CHEBI:30616"/>
        <dbReference type="ChEBI" id="CHEBI:61977"/>
        <dbReference type="ChEBI" id="CHEBI:456216"/>
        <dbReference type="EC" id="2.7.11.1"/>
    </reaction>
</comment>
<comment type="catalytic activity">
    <reaction evidence="8">
        <text>L-seryl-[protein] + ATP = O-phospho-L-seryl-[protein] + ADP + H(+)</text>
        <dbReference type="Rhea" id="RHEA:17989"/>
        <dbReference type="Rhea" id="RHEA-COMP:9863"/>
        <dbReference type="Rhea" id="RHEA-COMP:11604"/>
        <dbReference type="ChEBI" id="CHEBI:15378"/>
        <dbReference type="ChEBI" id="CHEBI:29999"/>
        <dbReference type="ChEBI" id="CHEBI:30616"/>
        <dbReference type="ChEBI" id="CHEBI:83421"/>
        <dbReference type="ChEBI" id="CHEBI:456216"/>
        <dbReference type="EC" id="2.7.11.1"/>
    </reaction>
</comment>
<dbReference type="OrthoDB" id="248923at2759"/>
<dbReference type="GO" id="GO:0005794">
    <property type="term" value="C:Golgi apparatus"/>
    <property type="evidence" value="ECO:0007669"/>
    <property type="project" value="TreeGrafter"/>
</dbReference>
<dbReference type="InterPro" id="IPR000719">
    <property type="entry name" value="Prot_kinase_dom"/>
</dbReference>
<dbReference type="EC" id="2.7.11.1" evidence="1"/>
<evidence type="ECO:0000256" key="2">
    <source>
        <dbReference type="ARBA" id="ARBA00022527"/>
    </source>
</evidence>
<dbReference type="InterPro" id="IPR008271">
    <property type="entry name" value="Ser/Thr_kinase_AS"/>
</dbReference>
<dbReference type="Proteomes" id="UP000001307">
    <property type="component" value="Unassembled WGS sequence"/>
</dbReference>
<dbReference type="PANTHER" id="PTHR45998:SF2">
    <property type="entry name" value="SERINE_THREONINE-PROTEIN KINASE 16"/>
    <property type="match status" value="1"/>
</dbReference>
<dbReference type="InterPro" id="IPR052239">
    <property type="entry name" value="Ser/Thr-specific_kinases"/>
</dbReference>
<dbReference type="GO" id="GO:0005524">
    <property type="term" value="F:ATP binding"/>
    <property type="evidence" value="ECO:0007669"/>
    <property type="project" value="UniProtKB-KW"/>
</dbReference>
<dbReference type="SMART" id="SM00220">
    <property type="entry name" value="S_TKc"/>
    <property type="match status" value="1"/>
</dbReference>
<dbReference type="AlphaFoldDB" id="E4Y2N3"/>
<dbReference type="Gene3D" id="3.30.200.20">
    <property type="entry name" value="Phosphorylase Kinase, domain 1"/>
    <property type="match status" value="1"/>
</dbReference>
<evidence type="ECO:0000256" key="3">
    <source>
        <dbReference type="ARBA" id="ARBA00022679"/>
    </source>
</evidence>
<evidence type="ECO:0000256" key="7">
    <source>
        <dbReference type="ARBA" id="ARBA00047899"/>
    </source>
</evidence>
<accession>E4Y2N3</accession>
<dbReference type="PROSITE" id="PS00108">
    <property type="entry name" value="PROTEIN_KINASE_ST"/>
    <property type="match status" value="1"/>
</dbReference>
<protein>
    <recommendedName>
        <fullName evidence="1">non-specific serine/threonine protein kinase</fullName>
        <ecNumber evidence="1">2.7.11.1</ecNumber>
    </recommendedName>
</protein>
<dbReference type="FunCoup" id="E4Y2N3">
    <property type="interactions" value="244"/>
</dbReference>
<dbReference type="PANTHER" id="PTHR45998">
    <property type="entry name" value="SERINE/THREONINE-PROTEIN KINASE 16"/>
    <property type="match status" value="1"/>
</dbReference>
<keyword evidence="3" id="KW-0808">Transferase</keyword>
<dbReference type="SUPFAM" id="SSF56112">
    <property type="entry name" value="Protein kinase-like (PK-like)"/>
    <property type="match status" value="1"/>
</dbReference>
<evidence type="ECO:0000256" key="6">
    <source>
        <dbReference type="ARBA" id="ARBA00022840"/>
    </source>
</evidence>
<dbReference type="InterPro" id="IPR011009">
    <property type="entry name" value="Kinase-like_dom_sf"/>
</dbReference>
<name>E4Y2N3_OIKDI</name>
<dbReference type="EMBL" id="FN653897">
    <property type="protein sequence ID" value="CBY16120.1"/>
    <property type="molecule type" value="Genomic_DNA"/>
</dbReference>
<keyword evidence="4" id="KW-0547">Nucleotide-binding</keyword>
<evidence type="ECO:0000259" key="9">
    <source>
        <dbReference type="PROSITE" id="PS50011"/>
    </source>
</evidence>
<evidence type="ECO:0000313" key="10">
    <source>
        <dbReference type="EMBL" id="CBY16120.1"/>
    </source>
</evidence>
<evidence type="ECO:0000256" key="8">
    <source>
        <dbReference type="ARBA" id="ARBA00048679"/>
    </source>
</evidence>
<evidence type="ECO:0000256" key="4">
    <source>
        <dbReference type="ARBA" id="ARBA00022741"/>
    </source>
</evidence>
<dbReference type="GO" id="GO:0004674">
    <property type="term" value="F:protein serine/threonine kinase activity"/>
    <property type="evidence" value="ECO:0007669"/>
    <property type="project" value="UniProtKB-KW"/>
</dbReference>
<keyword evidence="2" id="KW-0723">Serine/threonine-protein kinase</keyword>
<sequence>MGKALSRIGSSLCGVGVTVIDGNKYIKHRQLGEGAFSYVDEIEDIKDGKLYALKRIICHDSKSEKEAVAEAKATQSLSSKHIIKCRSFEVFKKAPYSEVWLVLEYYDKGTLWDHFQKLKSENKVLKFNEIVRLFRGIVEGVNAIHEAGMVHRDLKPANILLGAENCPVICDLGSLAEASVKISTKKEAQTLEDLASERCTLPYRAPELLSVPVGDYITTSTDIWSLGCILYSLVYLEGPFDSVWLKGDSVHLAVQSAKFDTQKLDELSGPLKALVEQMLDQDPKYRPPADLVNRRLEEII</sequence>
<organism evidence="10">
    <name type="scientific">Oikopleura dioica</name>
    <name type="common">Tunicate</name>
    <dbReference type="NCBI Taxonomy" id="34765"/>
    <lineage>
        <taxon>Eukaryota</taxon>
        <taxon>Metazoa</taxon>
        <taxon>Chordata</taxon>
        <taxon>Tunicata</taxon>
        <taxon>Appendicularia</taxon>
        <taxon>Copelata</taxon>
        <taxon>Oikopleuridae</taxon>
        <taxon>Oikopleura</taxon>
    </lineage>
</organism>
<reference evidence="10" key="1">
    <citation type="journal article" date="2010" name="Science">
        <title>Plasticity of animal genome architecture unmasked by rapid evolution of a pelagic tunicate.</title>
        <authorList>
            <person name="Denoeud F."/>
            <person name="Henriet S."/>
            <person name="Mungpakdee S."/>
            <person name="Aury J.M."/>
            <person name="Da Silva C."/>
            <person name="Brinkmann H."/>
            <person name="Mikhaleva J."/>
            <person name="Olsen L.C."/>
            <person name="Jubin C."/>
            <person name="Canestro C."/>
            <person name="Bouquet J.M."/>
            <person name="Danks G."/>
            <person name="Poulain J."/>
            <person name="Campsteijn C."/>
            <person name="Adamski M."/>
            <person name="Cross I."/>
            <person name="Yadetie F."/>
            <person name="Muffato M."/>
            <person name="Louis A."/>
            <person name="Butcher S."/>
            <person name="Tsagkogeorga G."/>
            <person name="Konrad A."/>
            <person name="Singh S."/>
            <person name="Jensen M.F."/>
            <person name="Cong E.H."/>
            <person name="Eikeseth-Otteraa H."/>
            <person name="Noel B."/>
            <person name="Anthouard V."/>
            <person name="Porcel B.M."/>
            <person name="Kachouri-Lafond R."/>
            <person name="Nishino A."/>
            <person name="Ugolini M."/>
            <person name="Chourrout P."/>
            <person name="Nishida H."/>
            <person name="Aasland R."/>
            <person name="Huzurbazar S."/>
            <person name="Westhof E."/>
            <person name="Delsuc F."/>
            <person name="Lehrach H."/>
            <person name="Reinhardt R."/>
            <person name="Weissenbach J."/>
            <person name="Roy S.W."/>
            <person name="Artiguenave F."/>
            <person name="Postlethwait J.H."/>
            <person name="Manak J.R."/>
            <person name="Thompson E.M."/>
            <person name="Jaillon O."/>
            <person name="Du Pasquier L."/>
            <person name="Boudinot P."/>
            <person name="Liberles D.A."/>
            <person name="Volff J.N."/>
            <person name="Philippe H."/>
            <person name="Lenhard B."/>
            <person name="Roest Crollius H."/>
            <person name="Wincker P."/>
            <person name="Chourrout D."/>
        </authorList>
    </citation>
    <scope>NUCLEOTIDE SEQUENCE [LARGE SCALE GENOMIC DNA]</scope>
</reference>
<evidence type="ECO:0000313" key="11">
    <source>
        <dbReference type="Proteomes" id="UP000001307"/>
    </source>
</evidence>
<keyword evidence="5" id="KW-0418">Kinase</keyword>
<dbReference type="InParanoid" id="E4Y2N3"/>
<dbReference type="Gene3D" id="1.10.510.10">
    <property type="entry name" value="Transferase(Phosphotransferase) domain 1"/>
    <property type="match status" value="1"/>
</dbReference>
<dbReference type="Pfam" id="PF00069">
    <property type="entry name" value="Pkinase"/>
    <property type="match status" value="1"/>
</dbReference>